<dbReference type="GO" id="GO:0046982">
    <property type="term" value="F:protein heterodimerization activity"/>
    <property type="evidence" value="ECO:0007669"/>
    <property type="project" value="InterPro"/>
</dbReference>
<dbReference type="AlphaFoldDB" id="A0A1B0AXY1"/>
<accession>A0A1B0AXY1</accession>
<dbReference type="PANTHER" id="PTHR46452:SF1">
    <property type="entry name" value="TRANSCRIPTION INITIATION FACTOR TFIID SUBUNIT 3"/>
    <property type="match status" value="1"/>
</dbReference>
<evidence type="ECO:0000256" key="1">
    <source>
        <dbReference type="ARBA" id="ARBA00004123"/>
    </source>
</evidence>
<dbReference type="Proteomes" id="UP000092460">
    <property type="component" value="Unassembled WGS sequence"/>
</dbReference>
<dbReference type="InterPro" id="IPR009072">
    <property type="entry name" value="Histone-fold"/>
</dbReference>
<dbReference type="GO" id="GO:0005669">
    <property type="term" value="C:transcription factor TFIID complex"/>
    <property type="evidence" value="ECO:0007669"/>
    <property type="project" value="TreeGrafter"/>
</dbReference>
<evidence type="ECO:0000313" key="6">
    <source>
        <dbReference type="EnsemblMetazoa" id="GPPI012451-PA"/>
    </source>
</evidence>
<dbReference type="STRING" id="67801.A0A1B0AXY1"/>
<keyword evidence="4" id="KW-0539">Nucleus</keyword>
<keyword evidence="7" id="KW-1185">Reference proteome</keyword>
<evidence type="ECO:0000256" key="4">
    <source>
        <dbReference type="ARBA" id="ARBA00023242"/>
    </source>
</evidence>
<feature type="domain" description="Bromodomain associated" evidence="5">
    <location>
        <begin position="3"/>
        <end position="79"/>
    </location>
</feature>
<evidence type="ECO:0000256" key="2">
    <source>
        <dbReference type="ARBA" id="ARBA00023015"/>
    </source>
</evidence>
<dbReference type="SMART" id="SM00576">
    <property type="entry name" value="BTP"/>
    <property type="match status" value="1"/>
</dbReference>
<dbReference type="GO" id="GO:0045944">
    <property type="term" value="P:positive regulation of transcription by RNA polymerase II"/>
    <property type="evidence" value="ECO:0007669"/>
    <property type="project" value="TreeGrafter"/>
</dbReference>
<dbReference type="PANTHER" id="PTHR46452">
    <property type="entry name" value="TRANSCRIPTION INITIATION FACTOR TFIID SUBUNIT 3"/>
    <property type="match status" value="1"/>
</dbReference>
<sequence length="284" mass="31815">MSDLYIKELLRVAVAQICQTIGYNATQTASLELLQDILDKFLKEFTRDLRRQVEHYNRTEANLNDVALTLSSINVNLNELTDYINNVEPVPFVIEMPKFPRRKDSYLNFLKPGSKEVLTRPVHVHDHLPPMLPPDIREPPDNNILNDVDNSVPGLDVKPSPDKLHGTEIGNANNATTALGETNSTDATGKPQVGVSLDKNTLQSLFKSTIHLEDGERTINNTREISSVVMTTGGYISPAIEGKMPEAIIPDIIKICIRDPIKYMQFWSILIDSTSLSVRLFKSH</sequence>
<protein>
    <recommendedName>
        <fullName evidence="5">Bromodomain associated domain-containing protein</fullName>
    </recommendedName>
</protein>
<evidence type="ECO:0000313" key="7">
    <source>
        <dbReference type="Proteomes" id="UP000092460"/>
    </source>
</evidence>
<dbReference type="InterPro" id="IPR006565">
    <property type="entry name" value="BTP"/>
</dbReference>
<dbReference type="VEuPathDB" id="VectorBase:GPPI012451"/>
<dbReference type="Gene3D" id="1.10.20.10">
    <property type="entry name" value="Histone, subunit A"/>
    <property type="match status" value="1"/>
</dbReference>
<dbReference type="EnsemblMetazoa" id="GPPI012451-RA">
    <property type="protein sequence ID" value="GPPI012451-PA"/>
    <property type="gene ID" value="GPPI012451"/>
</dbReference>
<keyword evidence="2" id="KW-0805">Transcription regulation</keyword>
<reference evidence="6" key="2">
    <citation type="submission" date="2020-05" db="UniProtKB">
        <authorList>
            <consortium name="EnsemblMetazoa"/>
        </authorList>
    </citation>
    <scope>IDENTIFICATION</scope>
    <source>
        <strain evidence="6">IAEA</strain>
    </source>
</reference>
<organism evidence="6 7">
    <name type="scientific">Glossina palpalis gambiensis</name>
    <dbReference type="NCBI Taxonomy" id="67801"/>
    <lineage>
        <taxon>Eukaryota</taxon>
        <taxon>Metazoa</taxon>
        <taxon>Ecdysozoa</taxon>
        <taxon>Arthropoda</taxon>
        <taxon>Hexapoda</taxon>
        <taxon>Insecta</taxon>
        <taxon>Pterygota</taxon>
        <taxon>Neoptera</taxon>
        <taxon>Endopterygota</taxon>
        <taxon>Diptera</taxon>
        <taxon>Brachycera</taxon>
        <taxon>Muscomorpha</taxon>
        <taxon>Hippoboscoidea</taxon>
        <taxon>Glossinidae</taxon>
        <taxon>Glossina</taxon>
    </lineage>
</organism>
<dbReference type="Pfam" id="PF07524">
    <property type="entry name" value="Bromo_TP"/>
    <property type="match status" value="1"/>
</dbReference>
<dbReference type="SUPFAM" id="SSF47113">
    <property type="entry name" value="Histone-fold"/>
    <property type="match status" value="1"/>
</dbReference>
<dbReference type="EMBL" id="JXJN01005456">
    <property type="status" value="NOT_ANNOTATED_CDS"/>
    <property type="molecule type" value="Genomic_DNA"/>
</dbReference>
<comment type="subcellular location">
    <subcellularLocation>
        <location evidence="1">Nucleus</location>
    </subcellularLocation>
</comment>
<evidence type="ECO:0000259" key="5">
    <source>
        <dbReference type="SMART" id="SM00576"/>
    </source>
</evidence>
<evidence type="ECO:0000256" key="3">
    <source>
        <dbReference type="ARBA" id="ARBA00023163"/>
    </source>
</evidence>
<proteinExistence type="predicted"/>
<keyword evidence="3" id="KW-0804">Transcription</keyword>
<name>A0A1B0AXY1_9MUSC</name>
<dbReference type="GO" id="GO:0002039">
    <property type="term" value="F:p53 binding"/>
    <property type="evidence" value="ECO:0007669"/>
    <property type="project" value="TreeGrafter"/>
</dbReference>
<reference evidence="7" key="1">
    <citation type="submission" date="2015-01" db="EMBL/GenBank/DDBJ databases">
        <authorList>
            <person name="Aksoy S."/>
            <person name="Warren W."/>
            <person name="Wilson R.K."/>
        </authorList>
    </citation>
    <scope>NUCLEOTIDE SEQUENCE [LARGE SCALE GENOMIC DNA]</scope>
    <source>
        <strain evidence="7">IAEA</strain>
    </source>
</reference>